<feature type="transmembrane region" description="Helical" evidence="8">
    <location>
        <begin position="90"/>
        <end position="111"/>
    </location>
</feature>
<evidence type="ECO:0000256" key="2">
    <source>
        <dbReference type="ARBA" id="ARBA00005658"/>
    </source>
</evidence>
<comment type="subcellular location">
    <subcellularLocation>
        <location evidence="1">Cell membrane</location>
        <topology evidence="1">Multi-pass membrane protein</topology>
    </subcellularLocation>
</comment>
<keyword evidence="6 8" id="KW-1133">Transmembrane helix</keyword>
<feature type="transmembrane region" description="Helical" evidence="8">
    <location>
        <begin position="318"/>
        <end position="335"/>
    </location>
</feature>
<keyword evidence="5 8" id="KW-0812">Transmembrane</keyword>
<evidence type="ECO:0000256" key="3">
    <source>
        <dbReference type="ARBA" id="ARBA00022448"/>
    </source>
</evidence>
<accession>A0A9D1Y6K5</accession>
<dbReference type="PROSITE" id="PS01303">
    <property type="entry name" value="BCCT"/>
    <property type="match status" value="1"/>
</dbReference>
<feature type="transmembrane region" description="Helical" evidence="8">
    <location>
        <begin position="262"/>
        <end position="282"/>
    </location>
</feature>
<dbReference type="EMBL" id="DXDX01000038">
    <property type="protein sequence ID" value="HIY20624.1"/>
    <property type="molecule type" value="Genomic_DNA"/>
</dbReference>
<evidence type="ECO:0000256" key="7">
    <source>
        <dbReference type="ARBA" id="ARBA00023136"/>
    </source>
</evidence>
<dbReference type="GO" id="GO:0005886">
    <property type="term" value="C:plasma membrane"/>
    <property type="evidence" value="ECO:0007669"/>
    <property type="project" value="UniProtKB-SubCell"/>
</dbReference>
<feature type="transmembrane region" description="Helical" evidence="8">
    <location>
        <begin position="446"/>
        <end position="467"/>
    </location>
</feature>
<feature type="transmembrane region" description="Helical" evidence="8">
    <location>
        <begin position="12"/>
        <end position="29"/>
    </location>
</feature>
<keyword evidence="7 8" id="KW-0472">Membrane</keyword>
<dbReference type="AlphaFoldDB" id="A0A9D1Y6K5"/>
<feature type="transmembrane region" description="Helical" evidence="8">
    <location>
        <begin position="402"/>
        <end position="425"/>
    </location>
</feature>
<keyword evidence="3" id="KW-0813">Transport</keyword>
<sequence length="505" mass="54108">MNKQNKTGLNLTYVVSVAITILVVLWGVLSGSSFEAAGNAAFSFLSTNFSWFYVLAMSAFVVFSIWIGFFSKYKNIRLGPDDSRPEYSNVSWFGMLFSAGMGIGLVFWGVAEPLSFWSAPPGLEPGSMEAASFAFRKAFLHWGLHPWAGYCVLGLAMAYFQFRRNKPGLVSYVFSPLLGEKGVNGPVGKLVDILAVFATAAGIATSLGLGAMQINSGLNAVFGIPENKTVVLAIVVVITVIYTWTALAGVDKGIKRVCDTNIVVAAIMMVCCLLVGPTLDILRNLIEGVGLYIQTFPGSAMEMGAFSTDPSWYGSWTVFYWAWWIAWAPFTGGFVARVSKGRTIKEFIAGVLLLPAGASFIWFAIFGTLGINVGEIIGVEAAAEIASNTSTALFSVLAHYPLATLLSVVAIVLLCTFFITSANSATFVLGMMSSEGNLNPSNGRKLIWGILQAALALVLMLATSNGLNMLQTISIVAAFPFAFILIFAMVSVVKGLRTDPAVQDK</sequence>
<evidence type="ECO:0000256" key="5">
    <source>
        <dbReference type="ARBA" id="ARBA00022692"/>
    </source>
</evidence>
<gene>
    <name evidence="9" type="ORF">H9841_01810</name>
</gene>
<proteinExistence type="inferred from homology"/>
<protein>
    <submittedName>
        <fullName evidence="9">BCCT family transporter</fullName>
    </submittedName>
</protein>
<dbReference type="Proteomes" id="UP000823868">
    <property type="component" value="Unassembled WGS sequence"/>
</dbReference>
<name>A0A9D1Y6K5_9FIRM</name>
<evidence type="ECO:0000256" key="6">
    <source>
        <dbReference type="ARBA" id="ARBA00022989"/>
    </source>
</evidence>
<keyword evidence="4" id="KW-1003">Cell membrane</keyword>
<dbReference type="GO" id="GO:0022857">
    <property type="term" value="F:transmembrane transporter activity"/>
    <property type="evidence" value="ECO:0007669"/>
    <property type="project" value="InterPro"/>
</dbReference>
<feature type="transmembrane region" description="Helical" evidence="8">
    <location>
        <begin position="49"/>
        <end position="69"/>
    </location>
</feature>
<feature type="transmembrane region" description="Helical" evidence="8">
    <location>
        <begin position="230"/>
        <end position="250"/>
    </location>
</feature>
<evidence type="ECO:0000313" key="10">
    <source>
        <dbReference type="Proteomes" id="UP000823868"/>
    </source>
</evidence>
<evidence type="ECO:0000256" key="8">
    <source>
        <dbReference type="SAM" id="Phobius"/>
    </source>
</evidence>
<evidence type="ECO:0000256" key="1">
    <source>
        <dbReference type="ARBA" id="ARBA00004651"/>
    </source>
</evidence>
<feature type="transmembrane region" description="Helical" evidence="8">
    <location>
        <begin position="144"/>
        <end position="162"/>
    </location>
</feature>
<dbReference type="InterPro" id="IPR018093">
    <property type="entry name" value="BCCT_CS"/>
</dbReference>
<comment type="caution">
    <text evidence="9">The sequence shown here is derived from an EMBL/GenBank/DDBJ whole genome shotgun (WGS) entry which is preliminary data.</text>
</comment>
<feature type="transmembrane region" description="Helical" evidence="8">
    <location>
        <begin position="190"/>
        <end position="210"/>
    </location>
</feature>
<dbReference type="Pfam" id="PF02028">
    <property type="entry name" value="BCCT"/>
    <property type="match status" value="1"/>
</dbReference>
<organism evidence="9 10">
    <name type="scientific">Candidatus Flavonifractor merdigallinarum</name>
    <dbReference type="NCBI Taxonomy" id="2838589"/>
    <lineage>
        <taxon>Bacteria</taxon>
        <taxon>Bacillati</taxon>
        <taxon>Bacillota</taxon>
        <taxon>Clostridia</taxon>
        <taxon>Eubacteriales</taxon>
        <taxon>Oscillospiraceae</taxon>
        <taxon>Flavonifractor</taxon>
    </lineage>
</organism>
<reference evidence="9" key="2">
    <citation type="submission" date="2021-04" db="EMBL/GenBank/DDBJ databases">
        <authorList>
            <person name="Gilroy R."/>
        </authorList>
    </citation>
    <scope>NUCLEOTIDE SEQUENCE</scope>
    <source>
        <strain evidence="9">ChiBcec16_6824</strain>
    </source>
</reference>
<reference evidence="9" key="1">
    <citation type="journal article" date="2021" name="PeerJ">
        <title>Extensive microbial diversity within the chicken gut microbiome revealed by metagenomics and culture.</title>
        <authorList>
            <person name="Gilroy R."/>
            <person name="Ravi A."/>
            <person name="Getino M."/>
            <person name="Pursley I."/>
            <person name="Horton D.L."/>
            <person name="Alikhan N.F."/>
            <person name="Baker D."/>
            <person name="Gharbi K."/>
            <person name="Hall N."/>
            <person name="Watson M."/>
            <person name="Adriaenssens E.M."/>
            <person name="Foster-Nyarko E."/>
            <person name="Jarju S."/>
            <person name="Secka A."/>
            <person name="Antonio M."/>
            <person name="Oren A."/>
            <person name="Chaudhuri R.R."/>
            <person name="La Ragione R."/>
            <person name="Hildebrand F."/>
            <person name="Pallen M.J."/>
        </authorList>
    </citation>
    <scope>NUCLEOTIDE SEQUENCE</scope>
    <source>
        <strain evidence="9">ChiBcec16_6824</strain>
    </source>
</reference>
<dbReference type="PANTHER" id="PTHR30047:SF7">
    <property type="entry name" value="HIGH-AFFINITY CHOLINE TRANSPORT PROTEIN"/>
    <property type="match status" value="1"/>
</dbReference>
<comment type="similarity">
    <text evidence="2">Belongs to the BCCT transporter (TC 2.A.15) family.</text>
</comment>
<dbReference type="InterPro" id="IPR000060">
    <property type="entry name" value="BCCT_transptr"/>
</dbReference>
<evidence type="ECO:0000256" key="4">
    <source>
        <dbReference type="ARBA" id="ARBA00022475"/>
    </source>
</evidence>
<dbReference type="NCBIfam" id="TIGR00842">
    <property type="entry name" value="bcct"/>
    <property type="match status" value="1"/>
</dbReference>
<feature type="transmembrane region" description="Helical" evidence="8">
    <location>
        <begin position="473"/>
        <end position="493"/>
    </location>
</feature>
<feature type="transmembrane region" description="Helical" evidence="8">
    <location>
        <begin position="347"/>
        <end position="365"/>
    </location>
</feature>
<evidence type="ECO:0000313" key="9">
    <source>
        <dbReference type="EMBL" id="HIY20624.1"/>
    </source>
</evidence>
<dbReference type="PANTHER" id="PTHR30047">
    <property type="entry name" value="HIGH-AFFINITY CHOLINE TRANSPORT PROTEIN-RELATED"/>
    <property type="match status" value="1"/>
</dbReference>